<accession>A0A6A6AD93</accession>
<sequence>MGGASSVFRYSIFALCCAFCDNSYIRDSAQRTFSHNVKLTVYETCTAIHVSEHRRTELQAPRRVSYQPCAKRAARSTINALNAQQTLQTRLSF</sequence>
<dbReference type="EMBL" id="ML977505">
    <property type="protein sequence ID" value="KAF2129740.1"/>
    <property type="molecule type" value="Genomic_DNA"/>
</dbReference>
<evidence type="ECO:0000313" key="2">
    <source>
        <dbReference type="Proteomes" id="UP000799771"/>
    </source>
</evidence>
<dbReference type="GeneID" id="54408437"/>
<keyword evidence="2" id="KW-1185">Reference proteome</keyword>
<organism evidence="1 2">
    <name type="scientific">Dothidotthia symphoricarpi CBS 119687</name>
    <dbReference type="NCBI Taxonomy" id="1392245"/>
    <lineage>
        <taxon>Eukaryota</taxon>
        <taxon>Fungi</taxon>
        <taxon>Dikarya</taxon>
        <taxon>Ascomycota</taxon>
        <taxon>Pezizomycotina</taxon>
        <taxon>Dothideomycetes</taxon>
        <taxon>Pleosporomycetidae</taxon>
        <taxon>Pleosporales</taxon>
        <taxon>Dothidotthiaceae</taxon>
        <taxon>Dothidotthia</taxon>
    </lineage>
</organism>
<dbReference type="RefSeq" id="XP_033524127.1">
    <property type="nucleotide sequence ID" value="XM_033668005.1"/>
</dbReference>
<protein>
    <submittedName>
        <fullName evidence="1">Uncharacterized protein</fullName>
    </submittedName>
</protein>
<evidence type="ECO:0000313" key="1">
    <source>
        <dbReference type="EMBL" id="KAF2129740.1"/>
    </source>
</evidence>
<proteinExistence type="predicted"/>
<reference evidence="1" key="1">
    <citation type="journal article" date="2020" name="Stud. Mycol.">
        <title>101 Dothideomycetes genomes: a test case for predicting lifestyles and emergence of pathogens.</title>
        <authorList>
            <person name="Haridas S."/>
            <person name="Albert R."/>
            <person name="Binder M."/>
            <person name="Bloem J."/>
            <person name="Labutti K."/>
            <person name="Salamov A."/>
            <person name="Andreopoulos B."/>
            <person name="Baker S."/>
            <person name="Barry K."/>
            <person name="Bills G."/>
            <person name="Bluhm B."/>
            <person name="Cannon C."/>
            <person name="Castanera R."/>
            <person name="Culley D."/>
            <person name="Daum C."/>
            <person name="Ezra D."/>
            <person name="Gonzalez J."/>
            <person name="Henrissat B."/>
            <person name="Kuo A."/>
            <person name="Liang C."/>
            <person name="Lipzen A."/>
            <person name="Lutzoni F."/>
            <person name="Magnuson J."/>
            <person name="Mondo S."/>
            <person name="Nolan M."/>
            <person name="Ohm R."/>
            <person name="Pangilinan J."/>
            <person name="Park H.-J."/>
            <person name="Ramirez L."/>
            <person name="Alfaro M."/>
            <person name="Sun H."/>
            <person name="Tritt A."/>
            <person name="Yoshinaga Y."/>
            <person name="Zwiers L.-H."/>
            <person name="Turgeon B."/>
            <person name="Goodwin S."/>
            <person name="Spatafora J."/>
            <person name="Crous P."/>
            <person name="Grigoriev I."/>
        </authorList>
    </citation>
    <scope>NUCLEOTIDE SEQUENCE</scope>
    <source>
        <strain evidence="1">CBS 119687</strain>
    </source>
</reference>
<dbReference type="Proteomes" id="UP000799771">
    <property type="component" value="Unassembled WGS sequence"/>
</dbReference>
<gene>
    <name evidence="1" type="ORF">P153DRAFT_366242</name>
</gene>
<name>A0A6A6AD93_9PLEO</name>
<dbReference type="AlphaFoldDB" id="A0A6A6AD93"/>